<dbReference type="Proteomes" id="UP000007842">
    <property type="component" value="Plasmid pSCATT"/>
</dbReference>
<dbReference type="KEGG" id="scy:SCATT_p13360"/>
<keyword evidence="3" id="KW-1185">Reference proteome</keyword>
<dbReference type="EMBL" id="CP003229">
    <property type="protein sequence ID" value="AEW99529.1"/>
    <property type="molecule type" value="Genomic_DNA"/>
</dbReference>
<feature type="compositionally biased region" description="Low complexity" evidence="1">
    <location>
        <begin position="48"/>
        <end position="59"/>
    </location>
</feature>
<feature type="region of interest" description="Disordered" evidence="1">
    <location>
        <begin position="1"/>
        <end position="59"/>
    </location>
</feature>
<proteinExistence type="predicted"/>
<feature type="compositionally biased region" description="Basic residues" evidence="1">
    <location>
        <begin position="38"/>
        <end position="47"/>
    </location>
</feature>
<protein>
    <submittedName>
        <fullName evidence="2">Uncharacterized protein</fullName>
    </submittedName>
</protein>
<dbReference type="HOGENOM" id="CLU_2958699_0_0_11"/>
<dbReference type="PATRIC" id="fig|1003195.29.peg.7135"/>
<geneLocation type="plasmid" evidence="2 3">
    <name>pSCATT</name>
</geneLocation>
<sequence length="59" mass="6314">MSGPDRSGEQAMTPVPCARDQAISSADERLAAENGRAGPRRRGRSARRPPAGRACRSHQ</sequence>
<accession>G8XFR8</accession>
<reference evidence="3" key="1">
    <citation type="submission" date="2011-12" db="EMBL/GenBank/DDBJ databases">
        <title>Complete genome sequence of Streptomyces cattleya strain DSM 46488.</title>
        <authorList>
            <person name="Ou H.-Y."/>
            <person name="Li P."/>
            <person name="Zhao C."/>
            <person name="O'Hagan D."/>
            <person name="Deng Z."/>
        </authorList>
    </citation>
    <scope>NUCLEOTIDE SEQUENCE [LARGE SCALE GENOMIC DNA]</scope>
    <source>
        <strain evidence="3">ATCC 35852 / DSM 46488 / JCM 4925 / NBRC 14057 / NRRL 8057</strain>
        <plasmid evidence="3">Plasmid pSCATT</plasmid>
    </source>
</reference>
<evidence type="ECO:0000313" key="3">
    <source>
        <dbReference type="Proteomes" id="UP000007842"/>
    </source>
</evidence>
<evidence type="ECO:0000313" key="2">
    <source>
        <dbReference type="EMBL" id="AEW99529.1"/>
    </source>
</evidence>
<gene>
    <name evidence="2" type="ordered locus">SCATT_p13360</name>
</gene>
<organism evidence="2 3">
    <name type="scientific">Streptantibioticus cattleyicolor (strain ATCC 35852 / DSM 46488 / JCM 4925 / NBRC 14057 / NRRL 8057)</name>
    <name type="common">Streptomyces cattleya</name>
    <dbReference type="NCBI Taxonomy" id="1003195"/>
    <lineage>
        <taxon>Bacteria</taxon>
        <taxon>Bacillati</taxon>
        <taxon>Actinomycetota</taxon>
        <taxon>Actinomycetes</taxon>
        <taxon>Kitasatosporales</taxon>
        <taxon>Streptomycetaceae</taxon>
        <taxon>Streptantibioticus</taxon>
    </lineage>
</organism>
<evidence type="ECO:0000256" key="1">
    <source>
        <dbReference type="SAM" id="MobiDB-lite"/>
    </source>
</evidence>
<keyword evidence="2" id="KW-0614">Plasmid</keyword>
<dbReference type="AlphaFoldDB" id="G8XFR8"/>
<name>G8XFR8_STREN</name>